<evidence type="ECO:0000313" key="2">
    <source>
        <dbReference type="Proteomes" id="UP000692954"/>
    </source>
</evidence>
<evidence type="ECO:0000313" key="1">
    <source>
        <dbReference type="EMBL" id="CAD8095074.1"/>
    </source>
</evidence>
<comment type="caution">
    <text evidence="1">The sequence shown here is derived from an EMBL/GenBank/DDBJ whole genome shotgun (WGS) entry which is preliminary data.</text>
</comment>
<protein>
    <submittedName>
        <fullName evidence="1">Uncharacterized protein</fullName>
    </submittedName>
</protein>
<reference evidence="1" key="1">
    <citation type="submission" date="2021-01" db="EMBL/GenBank/DDBJ databases">
        <authorList>
            <consortium name="Genoscope - CEA"/>
            <person name="William W."/>
        </authorList>
    </citation>
    <scope>NUCLEOTIDE SEQUENCE</scope>
</reference>
<accession>A0A8S1P275</accession>
<gene>
    <name evidence="1" type="ORF">PSON_ATCC_30995.1.T0630211</name>
</gene>
<dbReference type="EMBL" id="CAJJDN010000063">
    <property type="protein sequence ID" value="CAD8095074.1"/>
    <property type="molecule type" value="Genomic_DNA"/>
</dbReference>
<sequence>MLRILKNDSLRIRFKTAFTYLNFIVLRIGSIIKLEQFLKNICNCGGIQILVILHHKKYKQSNNQGYQNQLCIQFRYLLIILNNIFIVIFLQQNTQKILSVISQIFTKMVQVILLKSFCIRNQNQLSQPQFNCEQVNQYQTIFNQLTFI</sequence>
<keyword evidence="2" id="KW-1185">Reference proteome</keyword>
<dbReference type="AlphaFoldDB" id="A0A8S1P275"/>
<name>A0A8S1P275_9CILI</name>
<dbReference type="Proteomes" id="UP000692954">
    <property type="component" value="Unassembled WGS sequence"/>
</dbReference>
<organism evidence="1 2">
    <name type="scientific">Paramecium sonneborni</name>
    <dbReference type="NCBI Taxonomy" id="65129"/>
    <lineage>
        <taxon>Eukaryota</taxon>
        <taxon>Sar</taxon>
        <taxon>Alveolata</taxon>
        <taxon>Ciliophora</taxon>
        <taxon>Intramacronucleata</taxon>
        <taxon>Oligohymenophorea</taxon>
        <taxon>Peniculida</taxon>
        <taxon>Parameciidae</taxon>
        <taxon>Paramecium</taxon>
    </lineage>
</organism>
<proteinExistence type="predicted"/>